<dbReference type="OrthoDB" id="5148094at2759"/>
<protein>
    <submittedName>
        <fullName evidence="3">Uncharacterized protein</fullName>
    </submittedName>
</protein>
<feature type="repeat" description="HEAT" evidence="2">
    <location>
        <begin position="11"/>
        <end position="54"/>
    </location>
</feature>
<organism evidence="3 4">
    <name type="scientific">Saprolegnia parasitica (strain CBS 223.65)</name>
    <dbReference type="NCBI Taxonomy" id="695850"/>
    <lineage>
        <taxon>Eukaryota</taxon>
        <taxon>Sar</taxon>
        <taxon>Stramenopiles</taxon>
        <taxon>Oomycota</taxon>
        <taxon>Saprolegniomycetes</taxon>
        <taxon>Saprolegniales</taxon>
        <taxon>Saprolegniaceae</taxon>
        <taxon>Saprolegnia</taxon>
    </lineage>
</organism>
<keyword evidence="1" id="KW-0677">Repeat</keyword>
<dbReference type="EMBL" id="KK584163">
    <property type="protein sequence ID" value="KDO16369.1"/>
    <property type="molecule type" value="Genomic_DNA"/>
</dbReference>
<evidence type="ECO:0000313" key="3">
    <source>
        <dbReference type="EMBL" id="KDO16369.1"/>
    </source>
</evidence>
<dbReference type="Gene3D" id="1.25.10.10">
    <property type="entry name" value="Leucine-rich Repeat Variant"/>
    <property type="match status" value="1"/>
</dbReference>
<feature type="non-terminal residue" evidence="3">
    <location>
        <position position="325"/>
    </location>
</feature>
<dbReference type="STRING" id="695850.A0A067BDD5"/>
<dbReference type="AlphaFoldDB" id="A0A067BDD5"/>
<evidence type="ECO:0000256" key="2">
    <source>
        <dbReference type="PROSITE-ProRule" id="PRU00103"/>
    </source>
</evidence>
<dbReference type="VEuPathDB" id="FungiDB:SPRG_18101"/>
<name>A0A067BDD5_SAPPC</name>
<dbReference type="SUPFAM" id="SSF48371">
    <property type="entry name" value="ARM repeat"/>
    <property type="match status" value="1"/>
</dbReference>
<dbReference type="PANTHER" id="PTHR23346">
    <property type="entry name" value="TRANSLATIONAL ACTIVATOR GCN1-RELATED"/>
    <property type="match status" value="1"/>
</dbReference>
<dbReference type="GeneID" id="24139627"/>
<dbReference type="InterPro" id="IPR021133">
    <property type="entry name" value="HEAT_type_2"/>
</dbReference>
<accession>A0A067BDD5</accession>
<dbReference type="PANTHER" id="PTHR23346:SF7">
    <property type="entry name" value="STALLED RIBOSOME SENSOR GCN1"/>
    <property type="match status" value="1"/>
</dbReference>
<dbReference type="InterPro" id="IPR016024">
    <property type="entry name" value="ARM-type_fold"/>
</dbReference>
<sequence>MCAMVNDAKDLTPYLLDTIAPCLARDAAPEVRTVASKALVMLVKGLGQSHSSHLVPSLLQTIESESSSVELSGSAQGLCEVLVKLGPGVLNHGLRDEILPIAPPKATAHCVLAFLPPALGKGFSPCQGAPDDRNLFDDIRESSISFLGDLLYHDSGTQMVVMCAHDDEDGAATGSAAGEKAMLEILSKPRRDAVLAALYMMRSFTSAVVRQSTLQVPPKTLQSMLETLMQALSGKSVEKQNVAPAGTRQGVCLELAEVIQCSPRRQLDDSVETLVVALEDSMCYRSFDELIPRLLKRITSVDDLVQEYALAGLRNVKVKSRVVLP</sequence>
<dbReference type="Proteomes" id="UP000030745">
    <property type="component" value="Unassembled WGS sequence"/>
</dbReference>
<dbReference type="KEGG" id="spar:SPRG_18101"/>
<dbReference type="PROSITE" id="PS50077">
    <property type="entry name" value="HEAT_REPEAT"/>
    <property type="match status" value="1"/>
</dbReference>
<keyword evidence="4" id="KW-1185">Reference proteome</keyword>
<dbReference type="GO" id="GO:0034198">
    <property type="term" value="P:cellular response to amino acid starvation"/>
    <property type="evidence" value="ECO:0007669"/>
    <property type="project" value="TreeGrafter"/>
</dbReference>
<gene>
    <name evidence="3" type="ORF">SPRG_18101</name>
</gene>
<dbReference type="GO" id="GO:0005829">
    <property type="term" value="C:cytosol"/>
    <property type="evidence" value="ECO:0007669"/>
    <property type="project" value="TreeGrafter"/>
</dbReference>
<dbReference type="RefSeq" id="XP_012212923.1">
    <property type="nucleotide sequence ID" value="XM_012357533.1"/>
</dbReference>
<proteinExistence type="predicted"/>
<dbReference type="InterPro" id="IPR011989">
    <property type="entry name" value="ARM-like"/>
</dbReference>
<evidence type="ECO:0000256" key="1">
    <source>
        <dbReference type="ARBA" id="ARBA00022737"/>
    </source>
</evidence>
<dbReference type="GO" id="GO:0006417">
    <property type="term" value="P:regulation of translation"/>
    <property type="evidence" value="ECO:0007669"/>
    <property type="project" value="TreeGrafter"/>
</dbReference>
<dbReference type="GO" id="GO:0019887">
    <property type="term" value="F:protein kinase regulator activity"/>
    <property type="evidence" value="ECO:0007669"/>
    <property type="project" value="TreeGrafter"/>
</dbReference>
<evidence type="ECO:0000313" key="4">
    <source>
        <dbReference type="Proteomes" id="UP000030745"/>
    </source>
</evidence>
<reference evidence="3 4" key="1">
    <citation type="journal article" date="2013" name="PLoS Genet.">
        <title>Distinctive expansion of potential virulence genes in the genome of the oomycete fish pathogen Saprolegnia parasitica.</title>
        <authorList>
            <person name="Jiang R.H."/>
            <person name="de Bruijn I."/>
            <person name="Haas B.J."/>
            <person name="Belmonte R."/>
            <person name="Lobach L."/>
            <person name="Christie J."/>
            <person name="van den Ackerveken G."/>
            <person name="Bottin A."/>
            <person name="Bulone V."/>
            <person name="Diaz-Moreno S.M."/>
            <person name="Dumas B."/>
            <person name="Fan L."/>
            <person name="Gaulin E."/>
            <person name="Govers F."/>
            <person name="Grenville-Briggs L.J."/>
            <person name="Horner N.R."/>
            <person name="Levin J.Z."/>
            <person name="Mammella M."/>
            <person name="Meijer H.J."/>
            <person name="Morris P."/>
            <person name="Nusbaum C."/>
            <person name="Oome S."/>
            <person name="Phillips A.J."/>
            <person name="van Rooyen D."/>
            <person name="Rzeszutek E."/>
            <person name="Saraiva M."/>
            <person name="Secombes C.J."/>
            <person name="Seidl M.F."/>
            <person name="Snel B."/>
            <person name="Stassen J.H."/>
            <person name="Sykes S."/>
            <person name="Tripathy S."/>
            <person name="van den Berg H."/>
            <person name="Vega-Arreguin J.C."/>
            <person name="Wawra S."/>
            <person name="Young S.K."/>
            <person name="Zeng Q."/>
            <person name="Dieguez-Uribeondo J."/>
            <person name="Russ C."/>
            <person name="Tyler B.M."/>
            <person name="van West P."/>
        </authorList>
    </citation>
    <scope>NUCLEOTIDE SEQUENCE [LARGE SCALE GENOMIC DNA]</scope>
    <source>
        <strain evidence="3 4">CBS 223.65</strain>
    </source>
</reference>